<dbReference type="EMBL" id="OOFM01000005">
    <property type="protein sequence ID" value="SPL66492.1"/>
    <property type="molecule type" value="Genomic_DNA"/>
</dbReference>
<evidence type="ECO:0000313" key="2">
    <source>
        <dbReference type="Proteomes" id="UP000246073"/>
    </source>
</evidence>
<organism evidence="1 2">
    <name type="scientific">Ochrobactrum soli</name>
    <dbReference type="NCBI Taxonomy" id="2448455"/>
    <lineage>
        <taxon>Bacteria</taxon>
        <taxon>Pseudomonadati</taxon>
        <taxon>Pseudomonadota</taxon>
        <taxon>Alphaproteobacteria</taxon>
        <taxon>Hyphomicrobiales</taxon>
        <taxon>Brucellaceae</taxon>
        <taxon>Brucella/Ochrobactrum group</taxon>
        <taxon>Ochrobactrum</taxon>
    </lineage>
</organism>
<reference evidence="2" key="1">
    <citation type="submission" date="2017-12" db="EMBL/GenBank/DDBJ databases">
        <authorList>
            <person name="Diaz M."/>
        </authorList>
    </citation>
    <scope>NUCLEOTIDE SEQUENCE [LARGE SCALE GENOMIC DNA]</scope>
    <source>
        <strain evidence="2">FI11154</strain>
    </source>
</reference>
<name>A0A2P9HR18_9HYPH</name>
<proteinExistence type="predicted"/>
<protein>
    <submittedName>
        <fullName evidence="1">Uncharacterized protein</fullName>
    </submittedName>
</protein>
<dbReference type="Proteomes" id="UP000246073">
    <property type="component" value="Unassembled WGS sequence"/>
</dbReference>
<sequence length="39" mass="4237">MIARANARRSAAERQVLIAPTSAVLSSNECQGSFRLFDV</sequence>
<gene>
    <name evidence="1" type="ORF">OHAE_2359</name>
</gene>
<evidence type="ECO:0000313" key="1">
    <source>
        <dbReference type="EMBL" id="SPL66492.1"/>
    </source>
</evidence>
<accession>A0A2P9HR18</accession>
<dbReference type="AlphaFoldDB" id="A0A2P9HR18"/>